<proteinExistence type="predicted"/>
<dbReference type="AlphaFoldDB" id="A0A7C9UX74"/>
<reference evidence="4 5" key="1">
    <citation type="submission" date="2020-02" db="EMBL/GenBank/DDBJ databases">
        <authorList>
            <person name="Dziuba M."/>
            <person name="Kuznetsov B."/>
            <person name="Mardanov A."/>
            <person name="Ravin N."/>
            <person name="Grouzdev D."/>
        </authorList>
    </citation>
    <scope>NUCLEOTIDE SEQUENCE [LARGE SCALE GENOMIC DNA]</scope>
    <source>
        <strain evidence="4 5">SpK</strain>
    </source>
</reference>
<feature type="domain" description="OmpR/PhoB-type" evidence="3">
    <location>
        <begin position="1"/>
        <end position="44"/>
    </location>
</feature>
<keyword evidence="1 2" id="KW-0238">DNA-binding</keyword>
<comment type="caution">
    <text evidence="4">The sequence shown here is derived from an EMBL/GenBank/DDBJ whole genome shotgun (WGS) entry which is preliminary data.</text>
</comment>
<keyword evidence="5" id="KW-1185">Reference proteome</keyword>
<gene>
    <name evidence="4" type="ORF">G4223_02220</name>
</gene>
<name>A0A7C9UX74_9PROT</name>
<dbReference type="InterPro" id="IPR036388">
    <property type="entry name" value="WH-like_DNA-bd_sf"/>
</dbReference>
<dbReference type="Pfam" id="PF00486">
    <property type="entry name" value="Trans_reg_C"/>
    <property type="match status" value="1"/>
</dbReference>
<organism evidence="4 5">
    <name type="scientific">Magnetospirillum aberrantis SpK</name>
    <dbReference type="NCBI Taxonomy" id="908842"/>
    <lineage>
        <taxon>Bacteria</taxon>
        <taxon>Pseudomonadati</taxon>
        <taxon>Pseudomonadota</taxon>
        <taxon>Alphaproteobacteria</taxon>
        <taxon>Rhodospirillales</taxon>
        <taxon>Rhodospirillaceae</taxon>
        <taxon>Magnetospirillum</taxon>
    </lineage>
</organism>
<evidence type="ECO:0000313" key="4">
    <source>
        <dbReference type="EMBL" id="NFV78931.1"/>
    </source>
</evidence>
<dbReference type="EMBL" id="JAAIYP010000007">
    <property type="protein sequence ID" value="NFV78931.1"/>
    <property type="molecule type" value="Genomic_DNA"/>
</dbReference>
<dbReference type="PROSITE" id="PS51755">
    <property type="entry name" value="OMPR_PHOB"/>
    <property type="match status" value="1"/>
</dbReference>
<evidence type="ECO:0000313" key="5">
    <source>
        <dbReference type="Proteomes" id="UP000480684"/>
    </source>
</evidence>
<accession>A0A7C9UX74</accession>
<evidence type="ECO:0000256" key="2">
    <source>
        <dbReference type="PROSITE-ProRule" id="PRU01091"/>
    </source>
</evidence>
<dbReference type="Proteomes" id="UP000480684">
    <property type="component" value="Unassembled WGS sequence"/>
</dbReference>
<dbReference type="GO" id="GO:0006355">
    <property type="term" value="P:regulation of DNA-templated transcription"/>
    <property type="evidence" value="ECO:0007669"/>
    <property type="project" value="InterPro"/>
</dbReference>
<dbReference type="Gene3D" id="1.10.10.10">
    <property type="entry name" value="Winged helix-like DNA-binding domain superfamily/Winged helix DNA-binding domain"/>
    <property type="match status" value="1"/>
</dbReference>
<dbReference type="GO" id="GO:0003677">
    <property type="term" value="F:DNA binding"/>
    <property type="evidence" value="ECO:0007669"/>
    <property type="project" value="UniProtKB-UniRule"/>
</dbReference>
<dbReference type="GO" id="GO:0000160">
    <property type="term" value="P:phosphorelay signal transduction system"/>
    <property type="evidence" value="ECO:0007669"/>
    <property type="project" value="InterPro"/>
</dbReference>
<feature type="DNA-binding region" description="OmpR/PhoB-type" evidence="2">
    <location>
        <begin position="1"/>
        <end position="44"/>
    </location>
</feature>
<dbReference type="RefSeq" id="WP_163674393.1">
    <property type="nucleotide sequence ID" value="NZ_JAAIYP010000007.1"/>
</dbReference>
<dbReference type="InterPro" id="IPR001867">
    <property type="entry name" value="OmpR/PhoB-type_DNA-bd"/>
</dbReference>
<dbReference type="InterPro" id="IPR016032">
    <property type="entry name" value="Sig_transdc_resp-reg_C-effctor"/>
</dbReference>
<evidence type="ECO:0000259" key="3">
    <source>
        <dbReference type="PROSITE" id="PS51755"/>
    </source>
</evidence>
<dbReference type="SUPFAM" id="SSF46894">
    <property type="entry name" value="C-terminal effector domain of the bipartite response regulators"/>
    <property type="match status" value="1"/>
</dbReference>
<protein>
    <submittedName>
        <fullName evidence="4">Winged helix-turn-helix domain-containing protein</fullName>
    </submittedName>
</protein>
<evidence type="ECO:0000256" key="1">
    <source>
        <dbReference type="ARBA" id="ARBA00023125"/>
    </source>
</evidence>
<sequence>MAAEEVRQRPNRLYIQQLRQKLEAVPSAPRIIVTEGGIGYRLRNGGDVS</sequence>